<sequence>MAASVAIAGMMVIAIGDIVGAAERLNDGDSVNGVIRANSPTFRFRNQTRTGSPIQTATGEEYTFNAQQGDTIEISVDVEEGNLAPVLVLISSQNERQVAYDDTQNSLRYRVPADGEYRLLVLGQNNTRGRYTLSVSGISDNSVAQNPVSPNADKRRQLLADEFGLRVLDNCPPATGSLVVVSFVESTQTYRYCASPNRVYRAGEYTYDAISGELKTGAPVAQGSSSTNDAKRRILENEFGLRVLDNCPPATGSLVVVSFPESTQTYRYCANANRVYPAGEYTYDAVSGDLKRGTTVAGSSSSLNDSRRQILQDELGLRVLDTCPAATSSLVVVSFEESNQIYRYCANANRNYPAGEYTYNTSTRNLQAGTPGRNSQRCAVSVAGVCVVK</sequence>
<keyword evidence="2" id="KW-1185">Reference proteome</keyword>
<organism evidence="1 2">
    <name type="scientific">Aerosakkonema funiforme FACHB-1375</name>
    <dbReference type="NCBI Taxonomy" id="2949571"/>
    <lineage>
        <taxon>Bacteria</taxon>
        <taxon>Bacillati</taxon>
        <taxon>Cyanobacteriota</taxon>
        <taxon>Cyanophyceae</taxon>
        <taxon>Oscillatoriophycideae</taxon>
        <taxon>Aerosakkonematales</taxon>
        <taxon>Aerosakkonemataceae</taxon>
        <taxon>Aerosakkonema</taxon>
    </lineage>
</organism>
<evidence type="ECO:0000313" key="2">
    <source>
        <dbReference type="Proteomes" id="UP000641646"/>
    </source>
</evidence>
<name>A0A926ZJ40_9CYAN</name>
<reference evidence="1" key="1">
    <citation type="journal article" date="2015" name="ISME J.">
        <title>Draft Genome Sequence of Streptomyces incarnatus NRRL8089, which Produces the Nucleoside Antibiotic Sinefungin.</title>
        <authorList>
            <person name="Oshima K."/>
            <person name="Hattori M."/>
            <person name="Shimizu H."/>
            <person name="Fukuda K."/>
            <person name="Nemoto M."/>
            <person name="Inagaki K."/>
            <person name="Tamura T."/>
        </authorList>
    </citation>
    <scope>NUCLEOTIDE SEQUENCE</scope>
    <source>
        <strain evidence="1">FACHB-1375</strain>
    </source>
</reference>
<dbReference type="Proteomes" id="UP000641646">
    <property type="component" value="Unassembled WGS sequence"/>
</dbReference>
<comment type="caution">
    <text evidence="1">The sequence shown here is derived from an EMBL/GenBank/DDBJ whole genome shotgun (WGS) entry which is preliminary data.</text>
</comment>
<proteinExistence type="predicted"/>
<evidence type="ECO:0000313" key="1">
    <source>
        <dbReference type="EMBL" id="MBD2184269.1"/>
    </source>
</evidence>
<dbReference type="AlphaFoldDB" id="A0A926ZJ40"/>
<dbReference type="EMBL" id="JACJPW010000077">
    <property type="protein sequence ID" value="MBD2184269.1"/>
    <property type="molecule type" value="Genomic_DNA"/>
</dbReference>
<protein>
    <recommendedName>
        <fullName evidence="3">Peptidase C-terminal archaeal/bacterial domain-containing protein</fullName>
    </recommendedName>
</protein>
<accession>A0A926ZJ40</accession>
<reference evidence="1" key="2">
    <citation type="submission" date="2020-08" db="EMBL/GenBank/DDBJ databases">
        <authorList>
            <person name="Chen M."/>
            <person name="Teng W."/>
            <person name="Zhao L."/>
            <person name="Hu C."/>
            <person name="Zhou Y."/>
            <person name="Han B."/>
            <person name="Song L."/>
            <person name="Shu W."/>
        </authorList>
    </citation>
    <scope>NUCLEOTIDE SEQUENCE</scope>
    <source>
        <strain evidence="1">FACHB-1375</strain>
    </source>
</reference>
<evidence type="ECO:0008006" key="3">
    <source>
        <dbReference type="Google" id="ProtNLM"/>
    </source>
</evidence>
<dbReference type="Gene3D" id="2.60.120.380">
    <property type="match status" value="1"/>
</dbReference>
<gene>
    <name evidence="1" type="ORF">H6G03_24910</name>
</gene>